<feature type="non-terminal residue" evidence="1">
    <location>
        <position position="1"/>
    </location>
</feature>
<protein>
    <submittedName>
        <fullName evidence="1">Uncharacterized protein</fullName>
    </submittedName>
</protein>
<reference evidence="1" key="1">
    <citation type="submission" date="2018-11" db="EMBL/GenBank/DDBJ databases">
        <authorList>
            <consortium name="Pathogen Informatics"/>
        </authorList>
    </citation>
    <scope>NUCLEOTIDE SEQUENCE</scope>
</reference>
<evidence type="ECO:0000313" key="2">
    <source>
        <dbReference type="Proteomes" id="UP000784294"/>
    </source>
</evidence>
<keyword evidence="2" id="KW-1185">Reference proteome</keyword>
<dbReference type="AlphaFoldDB" id="A0A448WK28"/>
<dbReference type="OrthoDB" id="6237019at2759"/>
<name>A0A448WK28_9PLAT</name>
<comment type="caution">
    <text evidence="1">The sequence shown here is derived from an EMBL/GenBank/DDBJ whole genome shotgun (WGS) entry which is preliminary data.</text>
</comment>
<sequence length="584" mass="62364">MQQQLRPVSAALVNGTGRLDVYRASAASHQQTGPNQIQPVYGQDLVPAPNGSVPTNRYLSVIHVSHTSCLVFFPLILGSDLRVESHRGPHLLFHNLNDGSCPPIRQQAKIPCRDLLPFVYYPNPVRMSKWIGCPGDMQDDGHATGLICVEPTCAPVINKSCMHACMCACVRVCLSVTFPAVPLVMDPETALLLVSLSSYTPCLPVASCRLHVEAACCPHDEAASLAHLPGVATTPTTKVDSIVRSDDQQFGIPADSCAHQLDTELVEPATSQALMLLRAQHPITFISLVNAYLSYLNLTSSELDQFVETLRRDDSPVSTCLCTATTPTPTPTPTPVGNMTTGPTTHMLGTSLTSGCSHTNSSINYSTGSANTSSSRSLFTPIKFTSLFSSTGVSDQSKQRGKLYAHLLLPATHLPPILFAVLPLVLLLGPADKHKFILRRPGNQCQVRELESILFSPRPVSQTACEPGCPGRCLPSSCWIRGVLSAFEAPAIACLLTRALRRRHLELGYSAAIGSPPPASALPCTASHLGQQGCMEAQNHTHLWTGSTSTSPSSLACGPSSLESAGGGLIPPQIRQILLRMPGV</sequence>
<accession>A0A448WK28</accession>
<proteinExistence type="predicted"/>
<dbReference type="Proteomes" id="UP000784294">
    <property type="component" value="Unassembled WGS sequence"/>
</dbReference>
<evidence type="ECO:0000313" key="1">
    <source>
        <dbReference type="EMBL" id="VEL13688.1"/>
    </source>
</evidence>
<dbReference type="EMBL" id="CAAALY010018584">
    <property type="protein sequence ID" value="VEL13688.1"/>
    <property type="molecule type" value="Genomic_DNA"/>
</dbReference>
<gene>
    <name evidence="1" type="ORF">PXEA_LOCUS7128</name>
</gene>
<organism evidence="1 2">
    <name type="scientific">Protopolystoma xenopodis</name>
    <dbReference type="NCBI Taxonomy" id="117903"/>
    <lineage>
        <taxon>Eukaryota</taxon>
        <taxon>Metazoa</taxon>
        <taxon>Spiralia</taxon>
        <taxon>Lophotrochozoa</taxon>
        <taxon>Platyhelminthes</taxon>
        <taxon>Monogenea</taxon>
        <taxon>Polyopisthocotylea</taxon>
        <taxon>Polystomatidea</taxon>
        <taxon>Polystomatidae</taxon>
        <taxon>Protopolystoma</taxon>
    </lineage>
</organism>